<dbReference type="PANTHER" id="PTHR46115">
    <property type="entry name" value="THIOREDOXIN-LIKE PROTEIN 1"/>
    <property type="match status" value="1"/>
</dbReference>
<dbReference type="InterPro" id="IPR036047">
    <property type="entry name" value="F-box-like_dom_sf"/>
</dbReference>
<evidence type="ECO:0000259" key="3">
    <source>
        <dbReference type="PROSITE" id="PS51352"/>
    </source>
</evidence>
<dbReference type="VEuPathDB" id="FungiDB:SDRG_13623"/>
<feature type="domain" description="F-box" evidence="2">
    <location>
        <begin position="130"/>
        <end position="176"/>
    </location>
</feature>
<evidence type="ECO:0000259" key="2">
    <source>
        <dbReference type="PROSITE" id="PS50181"/>
    </source>
</evidence>
<dbReference type="STRING" id="1156394.T0Q554"/>
<dbReference type="InterPro" id="IPR013766">
    <property type="entry name" value="Thioredoxin_domain"/>
</dbReference>
<dbReference type="GeneID" id="19954350"/>
<dbReference type="eggNOG" id="KOG0907">
    <property type="taxonomic scope" value="Eukaryota"/>
</dbReference>
<keyword evidence="5" id="KW-1185">Reference proteome</keyword>
<dbReference type="PROSITE" id="PS50181">
    <property type="entry name" value="FBOX"/>
    <property type="match status" value="1"/>
</dbReference>
<organism evidence="4 5">
    <name type="scientific">Saprolegnia diclina (strain VS20)</name>
    <dbReference type="NCBI Taxonomy" id="1156394"/>
    <lineage>
        <taxon>Eukaryota</taxon>
        <taxon>Sar</taxon>
        <taxon>Stramenopiles</taxon>
        <taxon>Oomycota</taxon>
        <taxon>Saprolegniomycetes</taxon>
        <taxon>Saprolegniales</taxon>
        <taxon>Saprolegniaceae</taxon>
        <taxon>Saprolegnia</taxon>
    </lineage>
</organism>
<evidence type="ECO:0008006" key="6">
    <source>
        <dbReference type="Google" id="ProtNLM"/>
    </source>
</evidence>
<dbReference type="Pfam" id="PF12937">
    <property type="entry name" value="F-box-like"/>
    <property type="match status" value="1"/>
</dbReference>
<name>T0Q554_SAPDV</name>
<dbReference type="PROSITE" id="PS51352">
    <property type="entry name" value="THIOREDOXIN_2"/>
    <property type="match status" value="1"/>
</dbReference>
<protein>
    <recommendedName>
        <fullName evidence="6">Thioredoxin domain-containing protein</fullName>
    </recommendedName>
</protein>
<dbReference type="SUPFAM" id="SSF52833">
    <property type="entry name" value="Thioredoxin-like"/>
    <property type="match status" value="1"/>
</dbReference>
<dbReference type="OrthoDB" id="2121326at2759"/>
<dbReference type="EMBL" id="JH767193">
    <property type="protein sequence ID" value="EQC28545.1"/>
    <property type="molecule type" value="Genomic_DNA"/>
</dbReference>
<dbReference type="Proteomes" id="UP000030762">
    <property type="component" value="Unassembled WGS sequence"/>
</dbReference>
<gene>
    <name evidence="4" type="ORF">SDRG_13623</name>
</gene>
<dbReference type="AlphaFoldDB" id="T0Q554"/>
<dbReference type="SUPFAM" id="SSF81383">
    <property type="entry name" value="F-box domain"/>
    <property type="match status" value="1"/>
</dbReference>
<dbReference type="InterPro" id="IPR001810">
    <property type="entry name" value="F-box_dom"/>
</dbReference>
<dbReference type="CDD" id="cd02947">
    <property type="entry name" value="TRX_family"/>
    <property type="match status" value="1"/>
</dbReference>
<keyword evidence="1" id="KW-1015">Disulfide bond</keyword>
<evidence type="ECO:0000256" key="1">
    <source>
        <dbReference type="ARBA" id="ARBA00023157"/>
    </source>
</evidence>
<dbReference type="RefSeq" id="XP_008617942.1">
    <property type="nucleotide sequence ID" value="XM_008619720.1"/>
</dbReference>
<dbReference type="InterPro" id="IPR036249">
    <property type="entry name" value="Thioredoxin-like_sf"/>
</dbReference>
<evidence type="ECO:0000313" key="4">
    <source>
        <dbReference type="EMBL" id="EQC28545.1"/>
    </source>
</evidence>
<evidence type="ECO:0000313" key="5">
    <source>
        <dbReference type="Proteomes" id="UP000030762"/>
    </source>
</evidence>
<dbReference type="InParanoid" id="T0Q554"/>
<reference evidence="4 5" key="1">
    <citation type="submission" date="2012-04" db="EMBL/GenBank/DDBJ databases">
        <title>The Genome Sequence of Saprolegnia declina VS20.</title>
        <authorList>
            <consortium name="The Broad Institute Genome Sequencing Platform"/>
            <person name="Russ C."/>
            <person name="Nusbaum C."/>
            <person name="Tyler B."/>
            <person name="van West P."/>
            <person name="Dieguez-Uribeondo J."/>
            <person name="de Bruijn I."/>
            <person name="Tripathy S."/>
            <person name="Jiang R."/>
            <person name="Young S.K."/>
            <person name="Zeng Q."/>
            <person name="Gargeya S."/>
            <person name="Fitzgerald M."/>
            <person name="Haas B."/>
            <person name="Abouelleil A."/>
            <person name="Alvarado L."/>
            <person name="Arachchi H.M."/>
            <person name="Berlin A."/>
            <person name="Chapman S.B."/>
            <person name="Goldberg J."/>
            <person name="Griggs A."/>
            <person name="Gujja S."/>
            <person name="Hansen M."/>
            <person name="Howarth C."/>
            <person name="Imamovic A."/>
            <person name="Larimer J."/>
            <person name="McCowen C."/>
            <person name="Montmayeur A."/>
            <person name="Murphy C."/>
            <person name="Neiman D."/>
            <person name="Pearson M."/>
            <person name="Priest M."/>
            <person name="Roberts A."/>
            <person name="Saif S."/>
            <person name="Shea T."/>
            <person name="Sisk P."/>
            <person name="Sykes S."/>
            <person name="Wortman J."/>
            <person name="Nusbaum C."/>
            <person name="Birren B."/>
        </authorList>
    </citation>
    <scope>NUCLEOTIDE SEQUENCE [LARGE SCALE GENOMIC DNA]</scope>
    <source>
        <strain evidence="4 5">VS20</strain>
    </source>
</reference>
<dbReference type="Gene3D" id="3.40.30.10">
    <property type="entry name" value="Glutaredoxin"/>
    <property type="match status" value="1"/>
</dbReference>
<dbReference type="Gene3D" id="1.20.1280.50">
    <property type="match status" value="1"/>
</dbReference>
<proteinExistence type="predicted"/>
<dbReference type="Pfam" id="PF00085">
    <property type="entry name" value="Thioredoxin"/>
    <property type="match status" value="1"/>
</dbReference>
<feature type="domain" description="Thioredoxin" evidence="3">
    <location>
        <begin position="208"/>
        <end position="324"/>
    </location>
</feature>
<accession>T0Q554</accession>
<sequence length="325" mass="36832">MQRFFEWILGSAKAKPAPRISVMCKLPRRPSPRNTERYLALDEEKFQDDCGHHVTLRGIHLPDRYVVHCTSTERVWRVAFRLRSYVCAVSAPQDGTFQVGAYMCQQEWVTLRVARSVLGSVLEPHPHRATGDLDGLPSAVQRHILSYLDATSLVRCAQINHAFLGYLNDESLWRALLWFDFKRDGSTLLKKRRGIMLRLASSSTRRLRTLSRTFASSRVQVLESETEYASLIAKPEAKSIVYFTAPWSGPCNAIAPIFSELSNAFPNLNFAQLDVHELDDTAVEAGIRDMPTFHFYANGKLQEPLELAGIDVNQLKDNIQKLADL</sequence>